<feature type="non-terminal residue" evidence="1">
    <location>
        <position position="1"/>
    </location>
</feature>
<dbReference type="EMBL" id="GDJX01012071">
    <property type="protein sequence ID" value="JAT55865.1"/>
    <property type="molecule type" value="Transcribed_RNA"/>
</dbReference>
<dbReference type="InterPro" id="IPR015943">
    <property type="entry name" value="WD40/YVTN_repeat-like_dom_sf"/>
</dbReference>
<proteinExistence type="predicted"/>
<dbReference type="AlphaFoldDB" id="A0A1D1YMK7"/>
<organism evidence="1">
    <name type="scientific">Anthurium amnicola</name>
    <dbReference type="NCBI Taxonomy" id="1678845"/>
    <lineage>
        <taxon>Eukaryota</taxon>
        <taxon>Viridiplantae</taxon>
        <taxon>Streptophyta</taxon>
        <taxon>Embryophyta</taxon>
        <taxon>Tracheophyta</taxon>
        <taxon>Spermatophyta</taxon>
        <taxon>Magnoliopsida</taxon>
        <taxon>Liliopsida</taxon>
        <taxon>Araceae</taxon>
        <taxon>Pothoideae</taxon>
        <taxon>Potheae</taxon>
        <taxon>Anthurium</taxon>
    </lineage>
</organism>
<dbReference type="PANTHER" id="PTHR36715:SF1">
    <property type="entry name" value="PROTEIN, PUTATIVE-RELATED"/>
    <property type="match status" value="1"/>
</dbReference>
<protein>
    <submittedName>
        <fullName evidence="1">Katanin p80 WD40-containing subunit B1</fullName>
    </submittedName>
</protein>
<gene>
    <name evidence="1" type="primary">KATNB1_0</name>
    <name evidence="1" type="ORF">g.32253</name>
</gene>
<reference evidence="1" key="1">
    <citation type="submission" date="2015-07" db="EMBL/GenBank/DDBJ databases">
        <title>Transcriptome Assembly of Anthurium amnicola.</title>
        <authorList>
            <person name="Suzuki J."/>
        </authorList>
    </citation>
    <scope>NUCLEOTIDE SEQUENCE</scope>
</reference>
<accession>A0A1D1YMK7</accession>
<feature type="non-terminal residue" evidence="1">
    <location>
        <position position="163"/>
    </location>
</feature>
<evidence type="ECO:0000313" key="1">
    <source>
        <dbReference type="EMBL" id="JAT55865.1"/>
    </source>
</evidence>
<name>A0A1D1YMK7_9ARAE</name>
<dbReference type="SUPFAM" id="SSF50998">
    <property type="entry name" value="Quinoprotein alcohol dehydrogenase-like"/>
    <property type="match status" value="1"/>
</dbReference>
<sequence>EQEEEEEEGLVVFREGYFGDYVENEGQNNGILHRRLPELARGGRDVVKAWDGRDLRVDASTSGAVSLWDLYRGEVVRSFRVGGSRVAACVASAHPAVVLSAGDSSGGRQTEFRVWDTRVAGRAPAASAALTPRLRRRVRRFGGAGGRVVYVGDGVGSASAVDL</sequence>
<dbReference type="PANTHER" id="PTHR36715">
    <property type="entry name" value="BNAANNG41370D PROTEIN"/>
    <property type="match status" value="1"/>
</dbReference>
<dbReference type="InterPro" id="IPR011047">
    <property type="entry name" value="Quinoprotein_ADH-like_sf"/>
</dbReference>
<dbReference type="Gene3D" id="2.130.10.10">
    <property type="entry name" value="YVTN repeat-like/Quinoprotein amine dehydrogenase"/>
    <property type="match status" value="1"/>
</dbReference>